<evidence type="ECO:0000313" key="1">
    <source>
        <dbReference type="EMBL" id="MFC0477240.1"/>
    </source>
</evidence>
<keyword evidence="2" id="KW-1185">Reference proteome</keyword>
<comment type="caution">
    <text evidence="1">The sequence shown here is derived from an EMBL/GenBank/DDBJ whole genome shotgun (WGS) entry which is preliminary data.</text>
</comment>
<sequence length="63" mass="7451">MGAIQRNGWTFETEFSVIKQKGSIQVYHHGDFKEEITFDFHGNFPNHDEIEKIVDIYCESHHI</sequence>
<dbReference type="Pfam" id="PF17340">
    <property type="entry name" value="DUF5370"/>
    <property type="match status" value="1"/>
</dbReference>
<protein>
    <submittedName>
        <fullName evidence="1">DUF5370 family protein</fullName>
    </submittedName>
</protein>
<dbReference type="RefSeq" id="WP_160546858.1">
    <property type="nucleotide sequence ID" value="NZ_JBHLUU010000118.1"/>
</dbReference>
<reference evidence="1 2" key="1">
    <citation type="submission" date="2024-09" db="EMBL/GenBank/DDBJ databases">
        <authorList>
            <person name="Sun Q."/>
            <person name="Mori K."/>
        </authorList>
    </citation>
    <scope>NUCLEOTIDE SEQUENCE [LARGE SCALE GENOMIC DNA]</scope>
    <source>
        <strain evidence="1 2">CGMCC 1.9126</strain>
    </source>
</reference>
<dbReference type="Proteomes" id="UP001589738">
    <property type="component" value="Unassembled WGS sequence"/>
</dbReference>
<accession>A0ABV6KV88</accession>
<dbReference type="InterPro" id="IPR035314">
    <property type="entry name" value="DUF5370"/>
</dbReference>
<organism evidence="1 2">
    <name type="scientific">Robertmurraya beringensis</name>
    <dbReference type="NCBI Taxonomy" id="641660"/>
    <lineage>
        <taxon>Bacteria</taxon>
        <taxon>Bacillati</taxon>
        <taxon>Bacillota</taxon>
        <taxon>Bacilli</taxon>
        <taxon>Bacillales</taxon>
        <taxon>Bacillaceae</taxon>
        <taxon>Robertmurraya</taxon>
    </lineage>
</organism>
<gene>
    <name evidence="1" type="ORF">ACFFHF_18730</name>
</gene>
<name>A0ABV6KV88_9BACI</name>
<proteinExistence type="predicted"/>
<dbReference type="EMBL" id="JBHLUU010000118">
    <property type="protein sequence ID" value="MFC0477240.1"/>
    <property type="molecule type" value="Genomic_DNA"/>
</dbReference>
<evidence type="ECO:0000313" key="2">
    <source>
        <dbReference type="Proteomes" id="UP001589738"/>
    </source>
</evidence>